<keyword evidence="4 6" id="KW-1133">Transmembrane helix</keyword>
<dbReference type="Pfam" id="PF00335">
    <property type="entry name" value="Tetraspanin"/>
    <property type="match status" value="1"/>
</dbReference>
<proteinExistence type="evidence at transcript level"/>
<feature type="transmembrane region" description="Helical" evidence="6">
    <location>
        <begin position="12"/>
        <end position="36"/>
    </location>
</feature>
<feature type="transmembrane region" description="Helical" evidence="6">
    <location>
        <begin position="85"/>
        <end position="107"/>
    </location>
</feature>
<dbReference type="AlphaFoldDB" id="A0A069DRL7"/>
<dbReference type="SUPFAM" id="SSF48652">
    <property type="entry name" value="Tetraspanin"/>
    <property type="match status" value="1"/>
</dbReference>
<reference evidence="7" key="1">
    <citation type="journal article" date="2015" name="J. Med. Entomol.">
        <title>A Deep Insight Into the Sialotranscriptome of the Chagas Disease Vector, Panstrongylus megistus (Hemiptera: Heteroptera).</title>
        <authorList>
            <person name="Ribeiro J.M."/>
            <person name="Schwarz A."/>
            <person name="Francischetti I.M."/>
        </authorList>
    </citation>
    <scope>NUCLEOTIDE SEQUENCE</scope>
    <source>
        <tissue evidence="7">Salivary glands</tissue>
    </source>
</reference>
<sequence length="265" mass="29444">MGMGTCFSMMKYLVFFINLIFWLSGIGLVVLSVWMLNDPVLNISLAQDHSCYTIGVYLLLSLGILLFIVGFLGCCGILRESQLLLVLFFCCLLTILVAEVSAGIWAYTNKAELESVVKESVKSIVQHEYGKDESRTREFDVIQSELKCCGASDPLDWLSSKNFNDEAKIELSISSPTKSYKLPASCCSSDYTKVICDGARMSEPAAPYSDVIYNQGCSDKLLEVLSDYMSWFIAVGALLILVQLLGLIFSLILCCSIQQRNRYKA</sequence>
<keyword evidence="5 6" id="KW-0472">Membrane</keyword>
<dbReference type="InterPro" id="IPR000301">
    <property type="entry name" value="Tetraspanin_animals"/>
</dbReference>
<name>A0A069DRL7_9HEMI</name>
<feature type="transmembrane region" description="Helical" evidence="6">
    <location>
        <begin position="228"/>
        <end position="254"/>
    </location>
</feature>
<dbReference type="InterPro" id="IPR018499">
    <property type="entry name" value="Tetraspanin/Peripherin"/>
</dbReference>
<evidence type="ECO:0000256" key="5">
    <source>
        <dbReference type="ARBA" id="ARBA00023136"/>
    </source>
</evidence>
<comment type="subcellular location">
    <subcellularLocation>
        <location evidence="1 6">Membrane</location>
        <topology evidence="1 6">Multi-pass membrane protein</topology>
    </subcellularLocation>
</comment>
<dbReference type="EMBL" id="GBGD01002563">
    <property type="protein sequence ID" value="JAC86326.1"/>
    <property type="molecule type" value="mRNA"/>
</dbReference>
<evidence type="ECO:0000256" key="3">
    <source>
        <dbReference type="ARBA" id="ARBA00022692"/>
    </source>
</evidence>
<evidence type="ECO:0000313" key="7">
    <source>
        <dbReference type="EMBL" id="JAC86326.1"/>
    </source>
</evidence>
<dbReference type="PANTHER" id="PTHR19282:SF551">
    <property type="entry name" value="RE08073P-RELATED"/>
    <property type="match status" value="1"/>
</dbReference>
<evidence type="ECO:0000256" key="2">
    <source>
        <dbReference type="ARBA" id="ARBA00006840"/>
    </source>
</evidence>
<feature type="transmembrane region" description="Helical" evidence="6">
    <location>
        <begin position="56"/>
        <end position="78"/>
    </location>
</feature>
<evidence type="ECO:0000256" key="4">
    <source>
        <dbReference type="ARBA" id="ARBA00022989"/>
    </source>
</evidence>
<dbReference type="PRINTS" id="PR00259">
    <property type="entry name" value="TMFOUR"/>
</dbReference>
<evidence type="ECO:0000256" key="1">
    <source>
        <dbReference type="ARBA" id="ARBA00004141"/>
    </source>
</evidence>
<dbReference type="PIRSF" id="PIRSF002419">
    <property type="entry name" value="Tetraspanin"/>
    <property type="match status" value="1"/>
</dbReference>
<evidence type="ECO:0000256" key="6">
    <source>
        <dbReference type="RuleBase" id="RU361218"/>
    </source>
</evidence>
<keyword evidence="3 6" id="KW-0812">Transmembrane</keyword>
<accession>A0A069DRL7</accession>
<dbReference type="PANTHER" id="PTHR19282">
    <property type="entry name" value="TETRASPANIN"/>
    <property type="match status" value="1"/>
</dbReference>
<protein>
    <recommendedName>
        <fullName evidence="6">Tetraspanin</fullName>
    </recommendedName>
</protein>
<dbReference type="GO" id="GO:0005886">
    <property type="term" value="C:plasma membrane"/>
    <property type="evidence" value="ECO:0007669"/>
    <property type="project" value="TreeGrafter"/>
</dbReference>
<dbReference type="Gene3D" id="1.10.1450.10">
    <property type="entry name" value="Tetraspanin"/>
    <property type="match status" value="1"/>
</dbReference>
<comment type="similarity">
    <text evidence="2 6">Belongs to the tetraspanin (TM4SF) family.</text>
</comment>
<dbReference type="InterPro" id="IPR008952">
    <property type="entry name" value="Tetraspanin_EC2_sf"/>
</dbReference>
<organism evidence="7">
    <name type="scientific">Panstrongylus megistus</name>
    <dbReference type="NCBI Taxonomy" id="65343"/>
    <lineage>
        <taxon>Eukaryota</taxon>
        <taxon>Metazoa</taxon>
        <taxon>Ecdysozoa</taxon>
        <taxon>Arthropoda</taxon>
        <taxon>Hexapoda</taxon>
        <taxon>Insecta</taxon>
        <taxon>Pterygota</taxon>
        <taxon>Neoptera</taxon>
        <taxon>Paraneoptera</taxon>
        <taxon>Hemiptera</taxon>
        <taxon>Heteroptera</taxon>
        <taxon>Panheteroptera</taxon>
        <taxon>Cimicomorpha</taxon>
        <taxon>Reduviidae</taxon>
        <taxon>Triatominae</taxon>
        <taxon>Panstrongylus</taxon>
    </lineage>
</organism>